<evidence type="ECO:0000259" key="2">
    <source>
        <dbReference type="Pfam" id="PF14606"/>
    </source>
</evidence>
<dbReference type="RefSeq" id="WP_091527093.1">
    <property type="nucleotide sequence ID" value="NZ_LT629772.1"/>
</dbReference>
<feature type="domain" description="SGNH hydrolase-type esterase" evidence="2">
    <location>
        <begin position="161"/>
        <end position="334"/>
    </location>
</feature>
<dbReference type="SUPFAM" id="SSF52266">
    <property type="entry name" value="SGNH hydrolase"/>
    <property type="match status" value="1"/>
</dbReference>
<dbReference type="Pfam" id="PF14607">
    <property type="entry name" value="GxDLY"/>
    <property type="match status" value="1"/>
</dbReference>
<sequence length="338" mass="37258">MSNQRWYDLAEPEGRGWHGPDTKRLTDRLPARAEGTVPDVVWGLSRHSSGLYYRFRTDAAEISARWTLPDGPIAKPHMPAASVSGLDLYADDDHGRPRWAGWAAPETGGTAEAVLQTGIRAVAEPREYRLYLPLFNEVDDVAIGVPDGASFEVCPADPTPPVVYYGTSIVHGAAASRPGMAMPAQLGRRLERPVIGLGFSGNGRMEVELAALLAEIDAAGYLIDCLPNMSPEQVAERTVPFVRRLRRDRPDTPILLIEDRTLTSAWLVDGMLAKHRDRRAAYREAYRTLAEADAHLYHLPYDALLGTDDEATVDGSHPTDLGFTRMTDLLTPLVRRLL</sequence>
<dbReference type="InterPro" id="IPR013830">
    <property type="entry name" value="SGNH_hydro"/>
</dbReference>
<evidence type="ECO:0000313" key="4">
    <source>
        <dbReference type="EMBL" id="SDT02965.1"/>
    </source>
</evidence>
<dbReference type="EMBL" id="LT629772">
    <property type="protein sequence ID" value="SDT02965.1"/>
    <property type="molecule type" value="Genomic_DNA"/>
</dbReference>
<protein>
    <submittedName>
        <fullName evidence="4">Lysophospholipase L1</fullName>
    </submittedName>
</protein>
<reference evidence="4 5" key="1">
    <citation type="submission" date="2016-10" db="EMBL/GenBank/DDBJ databases">
        <authorList>
            <person name="de Groot N.N."/>
        </authorList>
    </citation>
    <scope>NUCLEOTIDE SEQUENCE [LARGE SCALE GENOMIC DNA]</scope>
    <source>
        <strain evidence="4 5">DSM 21800</strain>
    </source>
</reference>
<keyword evidence="5" id="KW-1185">Reference proteome</keyword>
<accession>A0A1H1X0T0</accession>
<dbReference type="STRING" id="630515.SAMN04489812_3890"/>
<dbReference type="InterPro" id="IPR036514">
    <property type="entry name" value="SGNH_hydro_sf"/>
</dbReference>
<name>A0A1H1X0T0_9ACTN</name>
<organism evidence="4 5">
    <name type="scientific">Microlunatus soli</name>
    <dbReference type="NCBI Taxonomy" id="630515"/>
    <lineage>
        <taxon>Bacteria</taxon>
        <taxon>Bacillati</taxon>
        <taxon>Actinomycetota</taxon>
        <taxon>Actinomycetes</taxon>
        <taxon>Propionibacteriales</taxon>
        <taxon>Propionibacteriaceae</taxon>
        <taxon>Microlunatus</taxon>
    </lineage>
</organism>
<dbReference type="InterPro" id="IPR032740">
    <property type="entry name" value="GxDLY"/>
</dbReference>
<dbReference type="Proteomes" id="UP000199103">
    <property type="component" value="Chromosome I"/>
</dbReference>
<dbReference type="Gene3D" id="3.40.50.1110">
    <property type="entry name" value="SGNH hydrolase"/>
    <property type="match status" value="1"/>
</dbReference>
<evidence type="ECO:0000313" key="5">
    <source>
        <dbReference type="Proteomes" id="UP000199103"/>
    </source>
</evidence>
<dbReference type="AlphaFoldDB" id="A0A1H1X0T0"/>
<feature type="domain" description="SGNH hydrolase-type esterase N-terminal" evidence="3">
    <location>
        <begin position="6"/>
        <end position="151"/>
    </location>
</feature>
<gene>
    <name evidence="4" type="ORF">SAMN04489812_3890</name>
</gene>
<dbReference type="Gene3D" id="2.60.120.260">
    <property type="entry name" value="Galactose-binding domain-like"/>
    <property type="match status" value="1"/>
</dbReference>
<proteinExistence type="predicted"/>
<dbReference type="OrthoDB" id="5624617at2"/>
<evidence type="ECO:0000259" key="3">
    <source>
        <dbReference type="Pfam" id="PF14607"/>
    </source>
</evidence>
<feature type="compositionally biased region" description="Basic and acidic residues" evidence="1">
    <location>
        <begin position="12"/>
        <end position="23"/>
    </location>
</feature>
<dbReference type="Pfam" id="PF14606">
    <property type="entry name" value="Lipase_GDSL_3"/>
    <property type="match status" value="1"/>
</dbReference>
<evidence type="ECO:0000256" key="1">
    <source>
        <dbReference type="SAM" id="MobiDB-lite"/>
    </source>
</evidence>
<feature type="region of interest" description="Disordered" evidence="1">
    <location>
        <begin position="1"/>
        <end position="23"/>
    </location>
</feature>